<dbReference type="AlphaFoldDB" id="A0A212J260"/>
<dbReference type="PANTHER" id="PTHR42941">
    <property type="entry name" value="SLL1037 PROTEIN"/>
    <property type="match status" value="1"/>
</dbReference>
<dbReference type="EMBL" id="FLUQ01000001">
    <property type="protein sequence ID" value="SBV93434.1"/>
    <property type="molecule type" value="Genomic_DNA"/>
</dbReference>
<evidence type="ECO:0000313" key="2">
    <source>
        <dbReference type="EMBL" id="SBV93434.1"/>
    </source>
</evidence>
<name>A0A212J260_9DELT</name>
<dbReference type="Pfam" id="PF16868">
    <property type="entry name" value="NMT1_3"/>
    <property type="match status" value="1"/>
</dbReference>
<dbReference type="CDD" id="cd13567">
    <property type="entry name" value="PBP2_TtGluBP"/>
    <property type="match status" value="1"/>
</dbReference>
<organism evidence="2">
    <name type="scientific">uncultured delta proteobacterium</name>
    <dbReference type="NCBI Taxonomy" id="34034"/>
    <lineage>
        <taxon>Bacteria</taxon>
        <taxon>Deltaproteobacteria</taxon>
        <taxon>environmental samples</taxon>
    </lineage>
</organism>
<gene>
    <name evidence="2" type="primary">bcsP</name>
    <name evidence="2" type="ORF">KL86DPRO_10532</name>
</gene>
<feature type="chain" id="PRO_5013165989" evidence="1">
    <location>
        <begin position="26"/>
        <end position="318"/>
    </location>
</feature>
<proteinExistence type="predicted"/>
<accession>A0A212J260</accession>
<dbReference type="InterPro" id="IPR011852">
    <property type="entry name" value="TRAP_TAXI"/>
</dbReference>
<protein>
    <submittedName>
        <fullName evidence="2">31 kDa immunogenic protein</fullName>
    </submittedName>
</protein>
<dbReference type="PANTHER" id="PTHR42941:SF1">
    <property type="entry name" value="SLL1037 PROTEIN"/>
    <property type="match status" value="1"/>
</dbReference>
<dbReference type="Gene3D" id="3.40.190.10">
    <property type="entry name" value="Periplasmic binding protein-like II"/>
    <property type="match status" value="2"/>
</dbReference>
<reference evidence="2" key="1">
    <citation type="submission" date="2016-04" db="EMBL/GenBank/DDBJ databases">
        <authorList>
            <person name="Evans L.H."/>
            <person name="Alamgir A."/>
            <person name="Owens N."/>
            <person name="Weber N.D."/>
            <person name="Virtaneva K."/>
            <person name="Barbian K."/>
            <person name="Babar A."/>
            <person name="Rosenke K."/>
        </authorList>
    </citation>
    <scope>NUCLEOTIDE SEQUENCE</scope>
    <source>
        <strain evidence="2">86</strain>
    </source>
</reference>
<sequence>MKMKQVLVIALAATTILASAGMALAAKNYVSIATGGTSGTYFPIGGAIAQAVTKGSDIQATAETGNAAVANINLIAKGDIEIAFVQNDISYWAYKGEQMFKQPLTNVRAVASLYPEHIQIIIAKNAGITDVASLKGKRVGVGAPGSGTEGDAKAILTLAGVKYDDMKVDFLDFGATTSRFKDNQIDAGFVVAGYPTASVMDLALTKDISLLSFSDDLLAKLSKAHPYFVASSIPGNTYKGVTADTKTPAVMAILVTHDKMPDDVIYKFTKAMFDNIADVHASHAKGKEINLKTALDGLTVPLHPGAAKYYKEKGMAVK</sequence>
<feature type="signal peptide" evidence="1">
    <location>
        <begin position="1"/>
        <end position="25"/>
    </location>
</feature>
<keyword evidence="1" id="KW-0732">Signal</keyword>
<dbReference type="SUPFAM" id="SSF53850">
    <property type="entry name" value="Periplasmic binding protein-like II"/>
    <property type="match status" value="1"/>
</dbReference>
<dbReference type="NCBIfam" id="TIGR02122">
    <property type="entry name" value="TRAP_TAXI"/>
    <property type="match status" value="1"/>
</dbReference>
<evidence type="ECO:0000256" key="1">
    <source>
        <dbReference type="SAM" id="SignalP"/>
    </source>
</evidence>